<dbReference type="AlphaFoldDB" id="A0A2C5YJ20"/>
<dbReference type="OrthoDB" id="10425034at2759"/>
<evidence type="ECO:0000313" key="2">
    <source>
        <dbReference type="EMBL" id="PHH78078.1"/>
    </source>
</evidence>
<protein>
    <submittedName>
        <fullName evidence="2">Uncharacterized protein</fullName>
    </submittedName>
</protein>
<feature type="signal peptide" evidence="1">
    <location>
        <begin position="1"/>
        <end position="19"/>
    </location>
</feature>
<keyword evidence="1" id="KW-0732">Signal</keyword>
<feature type="chain" id="PRO_5013333355" evidence="1">
    <location>
        <begin position="20"/>
        <end position="257"/>
    </location>
</feature>
<sequence length="257" mass="27496">MQPLVVAALFLAAAANTHALLPETQASHVAHSVLDRRQGNVSASAQEAQRYRLVVQTLVTQSADAAQCYYALNTIPKPHSNNGQVSDHDFGKQIGQCNEKYASAQSLLNEAQLLARQASIRQDALSDAILPQVQSNPHDKENALGSLARVSAQANSLLSSAIAFAKPPLLPSDKKSAKEDADELHKIEKDLVNDILVVLHPHISKLMMDLDKFVMLKKAKHGASDKDAVQAGNQAVAGSLKDLQAKADDIVHEALGG</sequence>
<organism evidence="2 3">
    <name type="scientific">Ophiocordyceps australis</name>
    <dbReference type="NCBI Taxonomy" id="1399860"/>
    <lineage>
        <taxon>Eukaryota</taxon>
        <taxon>Fungi</taxon>
        <taxon>Dikarya</taxon>
        <taxon>Ascomycota</taxon>
        <taxon>Pezizomycotina</taxon>
        <taxon>Sordariomycetes</taxon>
        <taxon>Hypocreomycetidae</taxon>
        <taxon>Hypocreales</taxon>
        <taxon>Ophiocordycipitaceae</taxon>
        <taxon>Ophiocordyceps</taxon>
    </lineage>
</organism>
<dbReference type="Proteomes" id="UP000224854">
    <property type="component" value="Unassembled WGS sequence"/>
</dbReference>
<comment type="caution">
    <text evidence="2">The sequence shown here is derived from an EMBL/GenBank/DDBJ whole genome shotgun (WGS) entry which is preliminary data.</text>
</comment>
<dbReference type="EMBL" id="NJEU01000239">
    <property type="protein sequence ID" value="PHH78078.1"/>
    <property type="molecule type" value="Genomic_DNA"/>
</dbReference>
<accession>A0A2C5YJ20</accession>
<evidence type="ECO:0000256" key="1">
    <source>
        <dbReference type="SAM" id="SignalP"/>
    </source>
</evidence>
<reference evidence="2 3" key="1">
    <citation type="submission" date="2017-06" db="EMBL/GenBank/DDBJ databases">
        <title>Ant-infecting Ophiocordyceps genomes reveal a high diversity of potential behavioral manipulation genes and a possible major role for enterotoxins.</title>
        <authorList>
            <person name="De Bekker C."/>
            <person name="Evans H.C."/>
            <person name="Brachmann A."/>
            <person name="Hughes D.P."/>
        </authorList>
    </citation>
    <scope>NUCLEOTIDE SEQUENCE [LARGE SCALE GENOMIC DNA]</scope>
    <source>
        <strain evidence="2 3">1348a</strain>
    </source>
</reference>
<evidence type="ECO:0000313" key="3">
    <source>
        <dbReference type="Proteomes" id="UP000224854"/>
    </source>
</evidence>
<proteinExistence type="predicted"/>
<name>A0A2C5YJ20_9HYPO</name>
<gene>
    <name evidence="2" type="ORF">CDD82_3207</name>
</gene>
<keyword evidence="3" id="KW-1185">Reference proteome</keyword>